<evidence type="ECO:0000313" key="2">
    <source>
        <dbReference type="Proteomes" id="UP000178656"/>
    </source>
</evidence>
<accession>A0A1F5T7W1</accession>
<dbReference type="Proteomes" id="UP000178656">
    <property type="component" value="Unassembled WGS sequence"/>
</dbReference>
<dbReference type="EMBL" id="MFGM01000062">
    <property type="protein sequence ID" value="OGF35034.1"/>
    <property type="molecule type" value="Genomic_DNA"/>
</dbReference>
<dbReference type="AlphaFoldDB" id="A0A1F5T7W1"/>
<name>A0A1F5T7W1_9BACT</name>
<reference evidence="1 2" key="1">
    <citation type="journal article" date="2016" name="Nat. Commun.">
        <title>Thousands of microbial genomes shed light on interconnected biogeochemical processes in an aquifer system.</title>
        <authorList>
            <person name="Anantharaman K."/>
            <person name="Brown C.T."/>
            <person name="Hug L.A."/>
            <person name="Sharon I."/>
            <person name="Castelle C.J."/>
            <person name="Probst A.J."/>
            <person name="Thomas B.C."/>
            <person name="Singh A."/>
            <person name="Wilkins M.J."/>
            <person name="Karaoz U."/>
            <person name="Brodie E.L."/>
            <person name="Williams K.H."/>
            <person name="Hubbard S.S."/>
            <person name="Banfield J.F."/>
        </authorList>
    </citation>
    <scope>NUCLEOTIDE SEQUENCE [LARGE SCALE GENOMIC DNA]</scope>
</reference>
<organism evidence="1 2">
    <name type="scientific">Candidatus Falkowbacteria bacterium RIFOXYC2_FULL_48_21</name>
    <dbReference type="NCBI Taxonomy" id="1798005"/>
    <lineage>
        <taxon>Bacteria</taxon>
        <taxon>Candidatus Falkowiibacteriota</taxon>
    </lineage>
</organism>
<proteinExistence type="predicted"/>
<evidence type="ECO:0000313" key="1">
    <source>
        <dbReference type="EMBL" id="OGF35034.1"/>
    </source>
</evidence>
<gene>
    <name evidence="1" type="ORF">A2482_04685</name>
</gene>
<comment type="caution">
    <text evidence="1">The sequence shown here is derived from an EMBL/GenBank/DDBJ whole genome shotgun (WGS) entry which is preliminary data.</text>
</comment>
<protein>
    <submittedName>
        <fullName evidence="1">Uncharacterized protein</fullName>
    </submittedName>
</protein>
<sequence length="93" mass="10525">MGNQKLIFSETDKSIEISGAADIFIFKNSGDILASRPFDMHVGIQGTAIIGFEREGDQVVLRWKQLGVERKTPIGHFEPGHEIWLEKIKQLYP</sequence>